<sequence length="89" mass="9631">MAHGTGAREDWERQMKATDGVQLLKMAFINLVKGNASGKDILKFGNAIPVHEIITDQLHSGLVALRETSDPIRRSLLGTGTLPLSVGYC</sequence>
<evidence type="ECO:0000313" key="2">
    <source>
        <dbReference type="Proteomes" id="UP001359485"/>
    </source>
</evidence>
<evidence type="ECO:0000313" key="1">
    <source>
        <dbReference type="EMBL" id="KAK6626837.1"/>
    </source>
</evidence>
<reference evidence="1 2" key="1">
    <citation type="submission" date="2023-09" db="EMBL/GenBank/DDBJ databases">
        <title>Genomes of two closely related lineages of the louse Polyplax serrata with different host specificities.</title>
        <authorList>
            <person name="Martinu J."/>
            <person name="Tarabai H."/>
            <person name="Stefka J."/>
            <person name="Hypsa V."/>
        </authorList>
    </citation>
    <scope>NUCLEOTIDE SEQUENCE [LARGE SCALE GENOMIC DNA]</scope>
    <source>
        <strain evidence="1">98ZLc_SE</strain>
    </source>
</reference>
<proteinExistence type="predicted"/>
<comment type="caution">
    <text evidence="1">The sequence shown here is derived from an EMBL/GenBank/DDBJ whole genome shotgun (WGS) entry which is preliminary data.</text>
</comment>
<protein>
    <submittedName>
        <fullName evidence="1">Uncharacterized protein</fullName>
    </submittedName>
</protein>
<accession>A0ABR1AU18</accession>
<keyword evidence="2" id="KW-1185">Reference proteome</keyword>
<dbReference type="Proteomes" id="UP001359485">
    <property type="component" value="Unassembled WGS sequence"/>
</dbReference>
<name>A0ABR1AU18_POLSC</name>
<gene>
    <name evidence="1" type="ORF">RUM44_009314</name>
</gene>
<organism evidence="1 2">
    <name type="scientific">Polyplax serrata</name>
    <name type="common">Common mouse louse</name>
    <dbReference type="NCBI Taxonomy" id="468196"/>
    <lineage>
        <taxon>Eukaryota</taxon>
        <taxon>Metazoa</taxon>
        <taxon>Ecdysozoa</taxon>
        <taxon>Arthropoda</taxon>
        <taxon>Hexapoda</taxon>
        <taxon>Insecta</taxon>
        <taxon>Pterygota</taxon>
        <taxon>Neoptera</taxon>
        <taxon>Paraneoptera</taxon>
        <taxon>Psocodea</taxon>
        <taxon>Troctomorpha</taxon>
        <taxon>Phthiraptera</taxon>
        <taxon>Anoplura</taxon>
        <taxon>Polyplacidae</taxon>
        <taxon>Polyplax</taxon>
    </lineage>
</organism>
<dbReference type="EMBL" id="JAWJWF010000045">
    <property type="protein sequence ID" value="KAK6626837.1"/>
    <property type="molecule type" value="Genomic_DNA"/>
</dbReference>